<reference evidence="2" key="1">
    <citation type="submission" date="2023-03" db="EMBL/GenBank/DDBJ databases">
        <title>Massive genome expansion in bonnet fungi (Mycena s.s.) driven by repeated elements and novel gene families across ecological guilds.</title>
        <authorList>
            <consortium name="Lawrence Berkeley National Laboratory"/>
            <person name="Harder C.B."/>
            <person name="Miyauchi S."/>
            <person name="Viragh M."/>
            <person name="Kuo A."/>
            <person name="Thoen E."/>
            <person name="Andreopoulos B."/>
            <person name="Lu D."/>
            <person name="Skrede I."/>
            <person name="Drula E."/>
            <person name="Henrissat B."/>
            <person name="Morin E."/>
            <person name="Kohler A."/>
            <person name="Barry K."/>
            <person name="LaButti K."/>
            <person name="Morin E."/>
            <person name="Salamov A."/>
            <person name="Lipzen A."/>
            <person name="Mereny Z."/>
            <person name="Hegedus B."/>
            <person name="Baldrian P."/>
            <person name="Stursova M."/>
            <person name="Weitz H."/>
            <person name="Taylor A."/>
            <person name="Grigoriev I.V."/>
            <person name="Nagy L.G."/>
            <person name="Martin F."/>
            <person name="Kauserud H."/>
        </authorList>
    </citation>
    <scope>NUCLEOTIDE SEQUENCE</scope>
    <source>
        <strain evidence="2">9144</strain>
    </source>
</reference>
<dbReference type="EMBL" id="JARJCW010000023">
    <property type="protein sequence ID" value="KAJ7212524.1"/>
    <property type="molecule type" value="Genomic_DNA"/>
</dbReference>
<protein>
    <submittedName>
        <fullName evidence="2">Uncharacterized protein</fullName>
    </submittedName>
</protein>
<evidence type="ECO:0000256" key="1">
    <source>
        <dbReference type="SAM" id="MobiDB-lite"/>
    </source>
</evidence>
<sequence>MEEKWLGNVSELLYIHTKLMIVDDNPVIGDGDSEIALVVEDGDMIQLTMNGKPCEVARFATTLRHKIFREHLGLIPPQTLDERDATPTSFMRPAPTPNEDETGSQEDALVADPLSAETLALWNDTARKNREIFTEIFRPVPTNLVRDGRLLIDEKSFVTGREWEGLDPTLPIYI</sequence>
<gene>
    <name evidence="2" type="ORF">GGX14DRAFT_534321</name>
</gene>
<proteinExistence type="predicted"/>
<dbReference type="AlphaFoldDB" id="A0AAD6YIJ4"/>
<accession>A0AAD6YIJ4</accession>
<dbReference type="SUPFAM" id="SSF56024">
    <property type="entry name" value="Phospholipase D/nuclease"/>
    <property type="match status" value="1"/>
</dbReference>
<evidence type="ECO:0000313" key="3">
    <source>
        <dbReference type="Proteomes" id="UP001219525"/>
    </source>
</evidence>
<dbReference type="Proteomes" id="UP001219525">
    <property type="component" value="Unassembled WGS sequence"/>
</dbReference>
<feature type="region of interest" description="Disordered" evidence="1">
    <location>
        <begin position="79"/>
        <end position="105"/>
    </location>
</feature>
<name>A0AAD6YIJ4_9AGAR</name>
<evidence type="ECO:0000313" key="2">
    <source>
        <dbReference type="EMBL" id="KAJ7212524.1"/>
    </source>
</evidence>
<comment type="caution">
    <text evidence="2">The sequence shown here is derived from an EMBL/GenBank/DDBJ whole genome shotgun (WGS) entry which is preliminary data.</text>
</comment>
<organism evidence="2 3">
    <name type="scientific">Mycena pura</name>
    <dbReference type="NCBI Taxonomy" id="153505"/>
    <lineage>
        <taxon>Eukaryota</taxon>
        <taxon>Fungi</taxon>
        <taxon>Dikarya</taxon>
        <taxon>Basidiomycota</taxon>
        <taxon>Agaricomycotina</taxon>
        <taxon>Agaricomycetes</taxon>
        <taxon>Agaricomycetidae</taxon>
        <taxon>Agaricales</taxon>
        <taxon>Marasmiineae</taxon>
        <taxon>Mycenaceae</taxon>
        <taxon>Mycena</taxon>
    </lineage>
</organism>
<keyword evidence="3" id="KW-1185">Reference proteome</keyword>